<dbReference type="PANTHER" id="PTHR13318:SF190">
    <property type="entry name" value="PARTNER OF PAIRED, ISOFORM B"/>
    <property type="match status" value="1"/>
</dbReference>
<dbReference type="GO" id="GO:0005930">
    <property type="term" value="C:axoneme"/>
    <property type="evidence" value="ECO:0007669"/>
    <property type="project" value="UniProtKB-SubCell"/>
</dbReference>
<feature type="region of interest" description="Disordered" evidence="2">
    <location>
        <begin position="262"/>
        <end position="282"/>
    </location>
</feature>
<sequence>MEANQSLSSRNQSALEAPCEPSRGITIPDNVKKSLAGVSAAVVALAVRHGASGPSLAVTRTLLSFGALAFSCDVVVALVQNGSAREAGQLCCYAVETESADVVRQIAVEMLVEGRIKEAAAVAVAFAEAARAKWGNIDRVLDLLSEAISQAVRRDHAANVAEVTDKLVQDGHPELVTSIMQRMMDKGMDEEAGKVSLAAAQRGKVGAMTGIMRDLASSQGGVSTLASVGLSAAKAGAQHVKDAIHSASAQLRQRAAHFAHFSTEDDGPRQEGDNVHVGGESARELGPWSSAYDLADGQRAAIQRREEQILARRRASDAEKAEAESAWKPHALPGKTASQLASVRPLAELALDTVVTLMEDVESLEGLPEAVTTKIGQRCCAKRAMSPHVVGLLIENAEADLVIDDCTLLEPADLEAALCSVAGPRLQEVRLGLCGRGLTEPTVRSFAAKGPFPALRTLHLGGAYRLRDAELLRLLHACPNLTDLALPSACRLTGEALQSWVKGRERGTLEELDLSDDRGMDTDLLLQVIPQLGPLRSLKLAGCDLALDSAFEGPAPAFGDLPLQELDLERCPHVTDSVVSALGTLYPGLRHLTLDECAAVTDASLLALAGSCRQLETLALRRCWRVSEAGLEALARLGSLRALCLANVPATGPALLRTLAAYCGSQLERLDVSWCRALPDHALGQLVDSCPRLTRLDLWGCTQVTPRFLEGHGKLDLSVHGAPRSLVQAA</sequence>
<evidence type="ECO:0000256" key="1">
    <source>
        <dbReference type="ARBA" id="ARBA00004430"/>
    </source>
</evidence>
<name>A0AAD9IFB4_PROWI</name>
<dbReference type="PANTHER" id="PTHR13318">
    <property type="entry name" value="PARTNER OF PAIRED, ISOFORM B-RELATED"/>
    <property type="match status" value="1"/>
</dbReference>
<comment type="subcellular location">
    <subcellularLocation>
        <location evidence="1">Cytoplasm</location>
        <location evidence="1">Cytoskeleton</location>
        <location evidence="1">Cilium axoneme</location>
    </subcellularLocation>
</comment>
<dbReference type="GO" id="GO:0019005">
    <property type="term" value="C:SCF ubiquitin ligase complex"/>
    <property type="evidence" value="ECO:0007669"/>
    <property type="project" value="TreeGrafter"/>
</dbReference>
<dbReference type="Proteomes" id="UP001255856">
    <property type="component" value="Unassembled WGS sequence"/>
</dbReference>
<dbReference type="AlphaFoldDB" id="A0AAD9IFB4"/>
<feature type="compositionally biased region" description="Polar residues" evidence="2">
    <location>
        <begin position="1"/>
        <end position="14"/>
    </location>
</feature>
<protein>
    <recommendedName>
        <fullName evidence="3">F-box/LRR-repeat protein 15-like leucin rich repeat domain-containing protein</fullName>
    </recommendedName>
</protein>
<gene>
    <name evidence="4" type="ORF">QBZ16_004802</name>
</gene>
<feature type="region of interest" description="Disordered" evidence="2">
    <location>
        <begin position="1"/>
        <end position="21"/>
    </location>
</feature>
<evidence type="ECO:0000313" key="4">
    <source>
        <dbReference type="EMBL" id="KAK2077168.1"/>
    </source>
</evidence>
<evidence type="ECO:0000313" key="5">
    <source>
        <dbReference type="Proteomes" id="UP001255856"/>
    </source>
</evidence>
<evidence type="ECO:0000259" key="3">
    <source>
        <dbReference type="Pfam" id="PF25372"/>
    </source>
</evidence>
<feature type="domain" description="F-box/LRR-repeat protein 15-like leucin rich repeat" evidence="3">
    <location>
        <begin position="455"/>
        <end position="636"/>
    </location>
</feature>
<dbReference type="EMBL" id="JASFZW010000007">
    <property type="protein sequence ID" value="KAK2077168.1"/>
    <property type="molecule type" value="Genomic_DNA"/>
</dbReference>
<feature type="compositionally biased region" description="Basic and acidic residues" evidence="2">
    <location>
        <begin position="262"/>
        <end position="274"/>
    </location>
</feature>
<organism evidence="4 5">
    <name type="scientific">Prototheca wickerhamii</name>
    <dbReference type="NCBI Taxonomy" id="3111"/>
    <lineage>
        <taxon>Eukaryota</taxon>
        <taxon>Viridiplantae</taxon>
        <taxon>Chlorophyta</taxon>
        <taxon>core chlorophytes</taxon>
        <taxon>Trebouxiophyceae</taxon>
        <taxon>Chlorellales</taxon>
        <taxon>Chlorellaceae</taxon>
        <taxon>Prototheca</taxon>
    </lineage>
</organism>
<comment type="caution">
    <text evidence="4">The sequence shown here is derived from an EMBL/GenBank/DDBJ whole genome shotgun (WGS) entry which is preliminary data.</text>
</comment>
<keyword evidence="5" id="KW-1185">Reference proteome</keyword>
<dbReference type="InterPro" id="IPR032675">
    <property type="entry name" value="LRR_dom_sf"/>
</dbReference>
<dbReference type="InterPro" id="IPR057207">
    <property type="entry name" value="FBXL15_LRR"/>
</dbReference>
<accession>A0AAD9IFB4</accession>
<dbReference type="Gene3D" id="3.80.10.10">
    <property type="entry name" value="Ribonuclease Inhibitor"/>
    <property type="match status" value="2"/>
</dbReference>
<evidence type="ECO:0000256" key="2">
    <source>
        <dbReference type="SAM" id="MobiDB-lite"/>
    </source>
</evidence>
<reference evidence="4" key="1">
    <citation type="submission" date="2021-01" db="EMBL/GenBank/DDBJ databases">
        <authorList>
            <person name="Eckstrom K.M.E."/>
        </authorList>
    </citation>
    <scope>NUCLEOTIDE SEQUENCE</scope>
    <source>
        <strain evidence="4">UVCC 0001</strain>
    </source>
</reference>
<dbReference type="InterPro" id="IPR006553">
    <property type="entry name" value="Leu-rich_rpt_Cys-con_subtyp"/>
</dbReference>
<proteinExistence type="predicted"/>
<dbReference type="Pfam" id="PF25372">
    <property type="entry name" value="DUF7885"/>
    <property type="match status" value="1"/>
</dbReference>
<dbReference type="SUPFAM" id="SSF52047">
    <property type="entry name" value="RNI-like"/>
    <property type="match status" value="1"/>
</dbReference>
<dbReference type="GO" id="GO:0031146">
    <property type="term" value="P:SCF-dependent proteasomal ubiquitin-dependent protein catabolic process"/>
    <property type="evidence" value="ECO:0007669"/>
    <property type="project" value="TreeGrafter"/>
</dbReference>
<dbReference type="SMART" id="SM00367">
    <property type="entry name" value="LRR_CC"/>
    <property type="match status" value="7"/>
</dbReference>